<comment type="caution">
    <text evidence="1">The sequence shown here is derived from an EMBL/GenBank/DDBJ whole genome shotgun (WGS) entry which is preliminary data.</text>
</comment>
<evidence type="ECO:0000313" key="2">
    <source>
        <dbReference type="Proteomes" id="UP000004459"/>
    </source>
</evidence>
<reference evidence="1 2" key="1">
    <citation type="submission" date="2011-08" db="EMBL/GenBank/DDBJ databases">
        <authorList>
            <person name="Weinstock G."/>
            <person name="Sodergren E."/>
            <person name="Clifton S."/>
            <person name="Fulton L."/>
            <person name="Fulton B."/>
            <person name="Courtney L."/>
            <person name="Fronick C."/>
            <person name="Harrison M."/>
            <person name="Strong C."/>
            <person name="Farmer C."/>
            <person name="Delahaunty K."/>
            <person name="Markovic C."/>
            <person name="Hall O."/>
            <person name="Minx P."/>
            <person name="Tomlinson C."/>
            <person name="Mitreva M."/>
            <person name="Hou S."/>
            <person name="Chen J."/>
            <person name="Wollam A."/>
            <person name="Pepin K.H."/>
            <person name="Johnson M."/>
            <person name="Bhonagiri V."/>
            <person name="Zhang X."/>
            <person name="Suruliraj S."/>
            <person name="Warren W."/>
            <person name="Chinwalla A."/>
            <person name="Mardis E.R."/>
            <person name="Wilson R.K."/>
        </authorList>
    </citation>
    <scope>NUCLEOTIDE SEQUENCE [LARGE SCALE GENOMIC DNA]</scope>
    <source>
        <strain evidence="1 2">ATCC 29863</strain>
    </source>
</reference>
<dbReference type="EMBL" id="AGCK01000019">
    <property type="protein sequence ID" value="EHM54994.1"/>
    <property type="molecule type" value="Genomic_DNA"/>
</dbReference>
<dbReference type="HOGENOM" id="CLU_3024143_0_0_9"/>
<feature type="non-terminal residue" evidence="1">
    <location>
        <position position="56"/>
    </location>
</feature>
<proteinExistence type="predicted"/>
<protein>
    <submittedName>
        <fullName evidence="1">Uncharacterized protein</fullName>
    </submittedName>
</protein>
<name>G9YL20_FLAPL</name>
<sequence>MDESQREARRPGQQLWARCPHLRPLRAGAAGAKENRKTLGLFIISPFVGLSNILDG</sequence>
<gene>
    <name evidence="1" type="ORF">HMPREF0372_00183</name>
</gene>
<accession>G9YL20</accession>
<dbReference type="Proteomes" id="UP000004459">
    <property type="component" value="Unassembled WGS sequence"/>
</dbReference>
<dbReference type="AlphaFoldDB" id="G9YL20"/>
<organism evidence="1 2">
    <name type="scientific">Flavonifractor plautii ATCC 29863</name>
    <dbReference type="NCBI Taxonomy" id="411475"/>
    <lineage>
        <taxon>Bacteria</taxon>
        <taxon>Bacillati</taxon>
        <taxon>Bacillota</taxon>
        <taxon>Clostridia</taxon>
        <taxon>Eubacteriales</taxon>
        <taxon>Oscillospiraceae</taxon>
        <taxon>Flavonifractor</taxon>
    </lineage>
</organism>
<evidence type="ECO:0000313" key="1">
    <source>
        <dbReference type="EMBL" id="EHM54994.1"/>
    </source>
</evidence>